<keyword evidence="1" id="KW-1133">Transmembrane helix</keyword>
<dbReference type="OrthoDB" id="9976722at2"/>
<organism evidence="2 3">
    <name type="scientific">Dysgonomonas mossii</name>
    <dbReference type="NCBI Taxonomy" id="163665"/>
    <lineage>
        <taxon>Bacteria</taxon>
        <taxon>Pseudomonadati</taxon>
        <taxon>Bacteroidota</taxon>
        <taxon>Bacteroidia</taxon>
        <taxon>Bacteroidales</taxon>
        <taxon>Dysgonomonadaceae</taxon>
        <taxon>Dysgonomonas</taxon>
    </lineage>
</organism>
<feature type="transmembrane region" description="Helical" evidence="1">
    <location>
        <begin position="21"/>
        <end position="46"/>
    </location>
</feature>
<dbReference type="EMBL" id="SPPK01000002">
    <property type="protein sequence ID" value="TFU89716.1"/>
    <property type="molecule type" value="Genomic_DNA"/>
</dbReference>
<dbReference type="AlphaFoldDB" id="A0A4Y9IN61"/>
<keyword evidence="1" id="KW-0812">Transmembrane</keyword>
<accession>A0A4Y9IN61</accession>
<gene>
    <name evidence="2" type="ORF">E4T88_06795</name>
</gene>
<dbReference type="Proteomes" id="UP000298285">
    <property type="component" value="Unassembled WGS sequence"/>
</dbReference>
<protein>
    <submittedName>
        <fullName evidence="2">Uncharacterized protein</fullName>
    </submittedName>
</protein>
<feature type="transmembrane region" description="Helical" evidence="1">
    <location>
        <begin position="66"/>
        <end position="85"/>
    </location>
</feature>
<reference evidence="2 3" key="1">
    <citation type="submission" date="2019-03" db="EMBL/GenBank/DDBJ databases">
        <title>Diversity of the mouse oral microbiome.</title>
        <authorList>
            <person name="Joseph S."/>
            <person name="Aduse-Opoku J."/>
            <person name="Curtis M."/>
            <person name="Wade W."/>
            <person name="Hashim A."/>
        </authorList>
    </citation>
    <scope>NUCLEOTIDE SEQUENCE [LARGE SCALE GENOMIC DNA]</scope>
    <source>
        <strain evidence="2 3">P11</strain>
    </source>
</reference>
<proteinExistence type="predicted"/>
<feature type="transmembrane region" description="Helical" evidence="1">
    <location>
        <begin position="106"/>
        <end position="131"/>
    </location>
</feature>
<sequence length="144" mass="17685">MSLLDYIFFRFYDYFKRKKDYYAMTNTLMIVYIIELSLFLFTYYFISLFVELNFIKNILQENRSNKILIVTILTIVIFFLNYIYFSPKRKKDYYLGLKKKYLKDKYKLPIWIMFSFPIFILFISIIEYGLIKGTLRSPLLDSIF</sequence>
<evidence type="ECO:0000313" key="2">
    <source>
        <dbReference type="EMBL" id="TFU89716.1"/>
    </source>
</evidence>
<comment type="caution">
    <text evidence="2">The sequence shown here is derived from an EMBL/GenBank/DDBJ whole genome shotgun (WGS) entry which is preliminary data.</text>
</comment>
<name>A0A4Y9IN61_9BACT</name>
<keyword evidence="1" id="KW-0472">Membrane</keyword>
<evidence type="ECO:0000313" key="3">
    <source>
        <dbReference type="Proteomes" id="UP000298285"/>
    </source>
</evidence>
<evidence type="ECO:0000256" key="1">
    <source>
        <dbReference type="SAM" id="Phobius"/>
    </source>
</evidence>